<proteinExistence type="predicted"/>
<sequence length="199" mass="23454">MAASNPKTTIPTARKFFQILLDHPKINVTWVKEHVRNFGNEKADQLAKTAMQNGQSYTDIKLPKSFIKILLRKAMVKKWQVYWNEGGTGRSVFNIIPKVCLHPMNWVREDIIFSTEHDPFRAYLKRFGILTQRLLHMGRYWNSTPLCHRVHSHDLMQERLWRVASNNLSRHIIQKIIQFIFQSRSPFGKIKTPFALSKR</sequence>
<dbReference type="SUPFAM" id="SSF53098">
    <property type="entry name" value="Ribonuclease H-like"/>
    <property type="match status" value="1"/>
</dbReference>
<evidence type="ECO:0000313" key="3">
    <source>
        <dbReference type="Proteomes" id="UP000499080"/>
    </source>
</evidence>
<keyword evidence="3" id="KW-1185">Reference proteome</keyword>
<dbReference type="AlphaFoldDB" id="A0A4Y2AXQ5"/>
<dbReference type="InterPro" id="IPR012337">
    <property type="entry name" value="RNaseH-like_sf"/>
</dbReference>
<organism evidence="2 3">
    <name type="scientific">Araneus ventricosus</name>
    <name type="common">Orbweaver spider</name>
    <name type="synonym">Epeira ventricosa</name>
    <dbReference type="NCBI Taxonomy" id="182803"/>
    <lineage>
        <taxon>Eukaryota</taxon>
        <taxon>Metazoa</taxon>
        <taxon>Ecdysozoa</taxon>
        <taxon>Arthropoda</taxon>
        <taxon>Chelicerata</taxon>
        <taxon>Arachnida</taxon>
        <taxon>Araneae</taxon>
        <taxon>Araneomorphae</taxon>
        <taxon>Entelegynae</taxon>
        <taxon>Araneoidea</taxon>
        <taxon>Araneidae</taxon>
        <taxon>Araneus</taxon>
    </lineage>
</organism>
<reference evidence="2 3" key="1">
    <citation type="journal article" date="2019" name="Sci. Rep.">
        <title>Orb-weaving spider Araneus ventricosus genome elucidates the spidroin gene catalogue.</title>
        <authorList>
            <person name="Kono N."/>
            <person name="Nakamura H."/>
            <person name="Ohtoshi R."/>
            <person name="Moran D.A.P."/>
            <person name="Shinohara A."/>
            <person name="Yoshida Y."/>
            <person name="Fujiwara M."/>
            <person name="Mori M."/>
            <person name="Tomita M."/>
            <person name="Arakawa K."/>
        </authorList>
    </citation>
    <scope>NUCLEOTIDE SEQUENCE [LARGE SCALE GENOMIC DNA]</scope>
</reference>
<feature type="domain" description="RNase H type-1" evidence="1">
    <location>
        <begin position="1"/>
        <end position="52"/>
    </location>
</feature>
<dbReference type="Gene3D" id="3.30.420.10">
    <property type="entry name" value="Ribonuclease H-like superfamily/Ribonuclease H"/>
    <property type="match status" value="1"/>
</dbReference>
<dbReference type="EMBL" id="BGPR01000035">
    <property type="protein sequence ID" value="GBL84039.1"/>
    <property type="molecule type" value="Genomic_DNA"/>
</dbReference>
<dbReference type="GO" id="GO:0004523">
    <property type="term" value="F:RNA-DNA hybrid ribonuclease activity"/>
    <property type="evidence" value="ECO:0007669"/>
    <property type="project" value="InterPro"/>
</dbReference>
<name>A0A4Y2AXQ5_ARAVE</name>
<dbReference type="Proteomes" id="UP000499080">
    <property type="component" value="Unassembled WGS sequence"/>
</dbReference>
<accession>A0A4Y2AXQ5</accession>
<dbReference type="InterPro" id="IPR002156">
    <property type="entry name" value="RNaseH_domain"/>
</dbReference>
<dbReference type="PROSITE" id="PS50879">
    <property type="entry name" value="RNASE_H_1"/>
    <property type="match status" value="1"/>
</dbReference>
<comment type="caution">
    <text evidence="2">The sequence shown here is derived from an EMBL/GenBank/DDBJ whole genome shotgun (WGS) entry which is preliminary data.</text>
</comment>
<evidence type="ECO:0000313" key="2">
    <source>
        <dbReference type="EMBL" id="GBL84039.1"/>
    </source>
</evidence>
<dbReference type="GO" id="GO:0003676">
    <property type="term" value="F:nucleic acid binding"/>
    <property type="evidence" value="ECO:0007669"/>
    <property type="project" value="InterPro"/>
</dbReference>
<protein>
    <recommendedName>
        <fullName evidence="1">RNase H type-1 domain-containing protein</fullName>
    </recommendedName>
</protein>
<dbReference type="OrthoDB" id="6772408at2759"/>
<evidence type="ECO:0000259" key="1">
    <source>
        <dbReference type="PROSITE" id="PS50879"/>
    </source>
</evidence>
<dbReference type="InterPro" id="IPR036397">
    <property type="entry name" value="RNaseH_sf"/>
</dbReference>
<gene>
    <name evidence="2" type="ORF">AVEN_100899_1</name>
</gene>